<evidence type="ECO:0000256" key="1">
    <source>
        <dbReference type="SAM" id="MobiDB-lite"/>
    </source>
</evidence>
<gene>
    <name evidence="2" type="ORF">Amon01_000292300</name>
</gene>
<accession>A0A9W6YXW7</accession>
<protein>
    <submittedName>
        <fullName evidence="2">Unnamed protein product</fullName>
    </submittedName>
</protein>
<feature type="region of interest" description="Disordered" evidence="1">
    <location>
        <begin position="1"/>
        <end position="31"/>
    </location>
</feature>
<dbReference type="AlphaFoldDB" id="A0A9W6YXW7"/>
<keyword evidence="3" id="KW-1185">Reference proteome</keyword>
<proteinExistence type="predicted"/>
<name>A0A9W6YXW7_AMBMO</name>
<evidence type="ECO:0000313" key="2">
    <source>
        <dbReference type="EMBL" id="GMG24358.1"/>
    </source>
</evidence>
<organism evidence="2 3">
    <name type="scientific">Ambrosiozyma monospora</name>
    <name type="common">Yeast</name>
    <name type="synonym">Endomycopsis monosporus</name>
    <dbReference type="NCBI Taxonomy" id="43982"/>
    <lineage>
        <taxon>Eukaryota</taxon>
        <taxon>Fungi</taxon>
        <taxon>Dikarya</taxon>
        <taxon>Ascomycota</taxon>
        <taxon>Saccharomycotina</taxon>
        <taxon>Pichiomycetes</taxon>
        <taxon>Pichiales</taxon>
        <taxon>Pichiaceae</taxon>
        <taxon>Ambrosiozyma</taxon>
    </lineage>
</organism>
<sequence length="125" mass="14108">MRSLPTPRYSRRTTSPRTRIRQSRITKQATSRPKLVSHICNRLIQEVLIGDGGTDEGRSSLINTVVRNGERNSWGLGEWFNLFSFYKKTTTPAPSVNKRGFERTKSSYSKGTGVNGTKVNLSFNL</sequence>
<comment type="caution">
    <text evidence="2">The sequence shown here is derived from an EMBL/GenBank/DDBJ whole genome shotgun (WGS) entry which is preliminary data.</text>
</comment>
<dbReference type="Proteomes" id="UP001165063">
    <property type="component" value="Unassembled WGS sequence"/>
</dbReference>
<dbReference type="EMBL" id="BSXU01001150">
    <property type="protein sequence ID" value="GMG24358.1"/>
    <property type="molecule type" value="Genomic_DNA"/>
</dbReference>
<reference evidence="2" key="1">
    <citation type="submission" date="2023-04" db="EMBL/GenBank/DDBJ databases">
        <title>Ambrosiozyma monospora NBRC 1965.</title>
        <authorList>
            <person name="Ichikawa N."/>
            <person name="Sato H."/>
            <person name="Tonouchi N."/>
        </authorList>
    </citation>
    <scope>NUCLEOTIDE SEQUENCE</scope>
    <source>
        <strain evidence="2">NBRC 1965</strain>
    </source>
</reference>
<evidence type="ECO:0000313" key="3">
    <source>
        <dbReference type="Proteomes" id="UP001165063"/>
    </source>
</evidence>
<feature type="compositionally biased region" description="Low complexity" evidence="1">
    <location>
        <begin position="1"/>
        <end position="17"/>
    </location>
</feature>